<evidence type="ECO:0008006" key="3">
    <source>
        <dbReference type="Google" id="ProtNLM"/>
    </source>
</evidence>
<reference evidence="1 2" key="1">
    <citation type="submission" date="2023-08" db="EMBL/GenBank/DDBJ databases">
        <title>Black Yeasts Isolated from many extreme environments.</title>
        <authorList>
            <person name="Coleine C."/>
            <person name="Stajich J.E."/>
            <person name="Selbmann L."/>
        </authorList>
    </citation>
    <scope>NUCLEOTIDE SEQUENCE [LARGE SCALE GENOMIC DNA]</scope>
    <source>
        <strain evidence="1 2">CCFEE 5792</strain>
    </source>
</reference>
<accession>A0AAV9MUV0</accession>
<evidence type="ECO:0000313" key="2">
    <source>
        <dbReference type="Proteomes" id="UP001358417"/>
    </source>
</evidence>
<dbReference type="GeneID" id="89979455"/>
<evidence type="ECO:0000313" key="1">
    <source>
        <dbReference type="EMBL" id="KAK5044390.1"/>
    </source>
</evidence>
<comment type="caution">
    <text evidence="1">The sequence shown here is derived from an EMBL/GenBank/DDBJ whole genome shotgun (WGS) entry which is preliminary data.</text>
</comment>
<dbReference type="RefSeq" id="XP_064700056.1">
    <property type="nucleotide sequence ID" value="XM_064854834.1"/>
</dbReference>
<dbReference type="EMBL" id="JAVRRD010000052">
    <property type="protein sequence ID" value="KAK5044390.1"/>
    <property type="molecule type" value="Genomic_DNA"/>
</dbReference>
<name>A0AAV9MUV0_9EURO</name>
<dbReference type="Proteomes" id="UP001358417">
    <property type="component" value="Unassembled WGS sequence"/>
</dbReference>
<organism evidence="1 2">
    <name type="scientific">Exophiala bonariae</name>
    <dbReference type="NCBI Taxonomy" id="1690606"/>
    <lineage>
        <taxon>Eukaryota</taxon>
        <taxon>Fungi</taxon>
        <taxon>Dikarya</taxon>
        <taxon>Ascomycota</taxon>
        <taxon>Pezizomycotina</taxon>
        <taxon>Eurotiomycetes</taxon>
        <taxon>Chaetothyriomycetidae</taxon>
        <taxon>Chaetothyriales</taxon>
        <taxon>Herpotrichiellaceae</taxon>
        <taxon>Exophiala</taxon>
    </lineage>
</organism>
<dbReference type="AlphaFoldDB" id="A0AAV9MUV0"/>
<keyword evidence="2" id="KW-1185">Reference proteome</keyword>
<protein>
    <recommendedName>
        <fullName evidence="3">Aflatoxin regulatory protein domain-containing protein</fullName>
    </recommendedName>
</protein>
<proteinExistence type="predicted"/>
<sequence>MSTAAFPGFGTFADAYTNLSPWEDSSGVMSMVENIDSTWPTLDNSFDPQLLGGNGLPCPAEARYCSPNNVPSITISDREYDSYAQGDDAESAIIRLAQLNENLAEQIGNLKSYTWTEKSNVQSCIKMTHEVKRNPIARALQSVAELATILEKAAFQSEQPAFTTMAHSVSGISGLSNEAERGDEPKATALCGRKNSNPGSRHLLSTPMMLLVLSSYLQIIEVYDSMYHRIRQAVENIPNVINVLRRSPNFQPFGLPPMKVELYIKIMTQMAEHHLGSIQNCLGIPTELLITSEPMLAPATLNNVHLSSLLSTMETQKTISLRANLRTVKQLLLH</sequence>
<gene>
    <name evidence="1" type="ORF">LTR84_011301</name>
</gene>